<feature type="domain" description="CBF1-interacting co-repressor CIR N-terminal" evidence="3">
    <location>
        <begin position="8"/>
        <end position="44"/>
    </location>
</feature>
<dbReference type="AlphaFoldDB" id="A0A8J9VN57"/>
<evidence type="ECO:0000313" key="4">
    <source>
        <dbReference type="EMBL" id="CAH0729815.1"/>
    </source>
</evidence>
<dbReference type="PANTHER" id="PTHR22093">
    <property type="entry name" value="LEUKOCYTE RECEPTOR CLUSTER LRC MEMBER 1"/>
    <property type="match status" value="1"/>
</dbReference>
<dbReference type="InterPro" id="IPR019339">
    <property type="entry name" value="CIR_N_dom"/>
</dbReference>
<dbReference type="SMART" id="SM01083">
    <property type="entry name" value="Cir_N"/>
    <property type="match status" value="1"/>
</dbReference>
<evidence type="ECO:0000256" key="1">
    <source>
        <dbReference type="SAM" id="Coils"/>
    </source>
</evidence>
<proteinExistence type="predicted"/>
<protein>
    <recommendedName>
        <fullName evidence="3">CBF1-interacting co-repressor CIR N-terminal domain-containing protein</fullName>
    </recommendedName>
</protein>
<dbReference type="EMBL" id="OV170228">
    <property type="protein sequence ID" value="CAH0729815.1"/>
    <property type="molecule type" value="Genomic_DNA"/>
</dbReference>
<dbReference type="Proteomes" id="UP000838878">
    <property type="component" value="Chromosome 8"/>
</dbReference>
<sequence>MNILPKKRWHVRTKENIARVRKDEAEAAEKDRQEKLRIANAEREARLNTLKQKSKQKLIQLDIQPQNSVQYQEPQEHINLFSDIDNAVQTTNKEHDREIKEKREDYEKKIGYLTYLGQDTNETLGKKNWYELPPESTRFSRPSYVKDTYDKLVLKDEDGKPKKMELDEKDGEIGWKSKQRIDPLNSFKKYCNDKKYPTQKYAGNIKDNLKNTNKKKESNNRYSNKEKTNNKDDSAAKLQKLREARLKREQQEKYRTEMFLSKLSGEVPENEETDKIKKVKPKYNSQFNPELARQNYQ</sequence>
<feature type="non-terminal residue" evidence="4">
    <location>
        <position position="297"/>
    </location>
</feature>
<evidence type="ECO:0000259" key="3">
    <source>
        <dbReference type="SMART" id="SM01083"/>
    </source>
</evidence>
<feature type="compositionally biased region" description="Polar residues" evidence="2">
    <location>
        <begin position="283"/>
        <end position="297"/>
    </location>
</feature>
<dbReference type="Pfam" id="PF10197">
    <property type="entry name" value="Cir_N"/>
    <property type="match status" value="1"/>
</dbReference>
<reference evidence="4" key="1">
    <citation type="submission" date="2021-12" db="EMBL/GenBank/DDBJ databases">
        <authorList>
            <person name="Martin H S."/>
        </authorList>
    </citation>
    <scope>NUCLEOTIDE SEQUENCE</scope>
</reference>
<dbReference type="PANTHER" id="PTHR22093:SF0">
    <property type="entry name" value="LEUKOCYTE RECEPTOR CLUSTER MEMBER 1"/>
    <property type="match status" value="1"/>
</dbReference>
<organism evidence="4 5">
    <name type="scientific">Brenthis ino</name>
    <name type="common">lesser marbled fritillary</name>
    <dbReference type="NCBI Taxonomy" id="405034"/>
    <lineage>
        <taxon>Eukaryota</taxon>
        <taxon>Metazoa</taxon>
        <taxon>Ecdysozoa</taxon>
        <taxon>Arthropoda</taxon>
        <taxon>Hexapoda</taxon>
        <taxon>Insecta</taxon>
        <taxon>Pterygota</taxon>
        <taxon>Neoptera</taxon>
        <taxon>Endopterygota</taxon>
        <taxon>Lepidoptera</taxon>
        <taxon>Glossata</taxon>
        <taxon>Ditrysia</taxon>
        <taxon>Papilionoidea</taxon>
        <taxon>Nymphalidae</taxon>
        <taxon>Heliconiinae</taxon>
        <taxon>Argynnini</taxon>
        <taxon>Brenthis</taxon>
    </lineage>
</organism>
<feature type="compositionally biased region" description="Basic and acidic residues" evidence="2">
    <location>
        <begin position="214"/>
        <end position="236"/>
    </location>
</feature>
<dbReference type="InterPro" id="IPR039875">
    <property type="entry name" value="LENG1-like"/>
</dbReference>
<name>A0A8J9VN57_9NEOP</name>
<evidence type="ECO:0000313" key="5">
    <source>
        <dbReference type="Proteomes" id="UP000838878"/>
    </source>
</evidence>
<dbReference type="OrthoDB" id="2159131at2759"/>
<keyword evidence="1" id="KW-0175">Coiled coil</keyword>
<keyword evidence="5" id="KW-1185">Reference proteome</keyword>
<feature type="region of interest" description="Disordered" evidence="2">
    <location>
        <begin position="201"/>
        <end position="236"/>
    </location>
</feature>
<feature type="region of interest" description="Disordered" evidence="2">
    <location>
        <begin position="248"/>
        <end position="297"/>
    </location>
</feature>
<gene>
    <name evidence="4" type="ORF">BINO364_LOCUS14869</name>
</gene>
<accession>A0A8J9VN57</accession>
<feature type="coiled-coil region" evidence="1">
    <location>
        <begin position="22"/>
        <end position="53"/>
    </location>
</feature>
<evidence type="ECO:0000256" key="2">
    <source>
        <dbReference type="SAM" id="MobiDB-lite"/>
    </source>
</evidence>